<dbReference type="Gene3D" id="2.40.50.1070">
    <property type="match status" value="1"/>
</dbReference>
<keyword evidence="2 6" id="KW-0489">Methyltransferase</keyword>
<keyword evidence="1" id="KW-0479">Metal-binding</keyword>
<keyword evidence="1" id="KW-0408">Iron</keyword>
<dbReference type="GO" id="GO:0070475">
    <property type="term" value="P:rRNA base methylation"/>
    <property type="evidence" value="ECO:0007669"/>
    <property type="project" value="TreeGrafter"/>
</dbReference>
<keyword evidence="4 6" id="KW-0949">S-adenosyl-L-methionine</keyword>
<organism evidence="8 9">
    <name type="scientific">Pseudidiomarina atlantica</name>
    <dbReference type="NCBI Taxonomy" id="1517416"/>
    <lineage>
        <taxon>Bacteria</taxon>
        <taxon>Pseudomonadati</taxon>
        <taxon>Pseudomonadota</taxon>
        <taxon>Gammaproteobacteria</taxon>
        <taxon>Alteromonadales</taxon>
        <taxon>Idiomarinaceae</taxon>
        <taxon>Pseudidiomarina</taxon>
    </lineage>
</organism>
<reference evidence="8 9" key="1">
    <citation type="submission" date="2014-06" db="EMBL/GenBank/DDBJ databases">
        <title>Draft genome sequence of Idiomarina sp. MCCC 1A10513.</title>
        <authorList>
            <person name="Du J."/>
            <person name="Lai Q."/>
            <person name="Shao Z."/>
        </authorList>
    </citation>
    <scope>NUCLEOTIDE SEQUENCE [LARGE SCALE GENOMIC DNA]</scope>
    <source>
        <strain evidence="8 9">MCCC 1A10513</strain>
    </source>
</reference>
<evidence type="ECO:0000256" key="5">
    <source>
        <dbReference type="ARBA" id="ARBA00023014"/>
    </source>
</evidence>
<dbReference type="Gene3D" id="2.40.50.140">
    <property type="entry name" value="Nucleic acid-binding proteins"/>
    <property type="match status" value="1"/>
</dbReference>
<proteinExistence type="inferred from homology"/>
<dbReference type="EMBL" id="JPIN01000001">
    <property type="protein sequence ID" value="KFZ29627.1"/>
    <property type="molecule type" value="Genomic_DNA"/>
</dbReference>
<dbReference type="STRING" id="1517416.IDAT_00520"/>
<feature type="active site" evidence="7">
    <location>
        <position position="393"/>
    </location>
</feature>
<evidence type="ECO:0000313" key="8">
    <source>
        <dbReference type="EMBL" id="KFZ29627.1"/>
    </source>
</evidence>
<dbReference type="InterPro" id="IPR030390">
    <property type="entry name" value="MeTrfase_TrmA_AS"/>
</dbReference>
<comment type="caution">
    <text evidence="8">The sequence shown here is derived from an EMBL/GenBank/DDBJ whole genome shotgun (WGS) entry which is preliminary data.</text>
</comment>
<dbReference type="RefSeq" id="WP_034729149.1">
    <property type="nucleotide sequence ID" value="NZ_JPIN01000001.1"/>
</dbReference>
<feature type="active site" description="Nucleophile" evidence="6">
    <location>
        <position position="393"/>
    </location>
</feature>
<keyword evidence="3 6" id="KW-0808">Transferase</keyword>
<feature type="binding site" evidence="6">
    <location>
        <position position="270"/>
    </location>
    <ligand>
        <name>S-adenosyl-L-methionine</name>
        <dbReference type="ChEBI" id="CHEBI:59789"/>
    </ligand>
</feature>
<dbReference type="SUPFAM" id="SSF53335">
    <property type="entry name" value="S-adenosyl-L-methionine-dependent methyltransferases"/>
    <property type="match status" value="1"/>
</dbReference>
<name>A0A094IR72_9GAMM</name>
<keyword evidence="5" id="KW-0411">Iron-sulfur</keyword>
<dbReference type="PROSITE" id="PS01231">
    <property type="entry name" value="TRMA_2"/>
    <property type="match status" value="1"/>
</dbReference>
<evidence type="ECO:0000256" key="3">
    <source>
        <dbReference type="ARBA" id="ARBA00022679"/>
    </source>
</evidence>
<dbReference type="AlphaFoldDB" id="A0A094IR72"/>
<feature type="binding site" evidence="6">
    <location>
        <position position="299"/>
    </location>
    <ligand>
        <name>S-adenosyl-L-methionine</name>
        <dbReference type="ChEBI" id="CHEBI:59789"/>
    </ligand>
</feature>
<dbReference type="OrthoDB" id="9804590at2"/>
<accession>A0A094IR72</accession>
<dbReference type="InterPro" id="IPR012340">
    <property type="entry name" value="NA-bd_OB-fold"/>
</dbReference>
<dbReference type="InterPro" id="IPR010280">
    <property type="entry name" value="U5_MeTrfase_fam"/>
</dbReference>
<dbReference type="Gene3D" id="3.40.50.150">
    <property type="entry name" value="Vaccinia Virus protein VP39"/>
    <property type="match status" value="1"/>
</dbReference>
<protein>
    <recommendedName>
        <fullName evidence="10">TRAM domain-containing protein</fullName>
    </recommendedName>
</protein>
<dbReference type="PROSITE" id="PS51687">
    <property type="entry name" value="SAM_MT_RNA_M5U"/>
    <property type="match status" value="1"/>
</dbReference>
<sequence length="437" mass="48982">MAQIYRPSAKRPQQQVLRNQPVKALNHQGQGIVASAQGVRFVSGALTGERIDFRSEGKHQGKLLNIQQASADRVIPACKYYDACGGCDLQHLALEKQREHKQQVVVELLAKFADVTAQSWLPPLTADAWRYRRRLRLACHWDRKRQRLTLGLRAAQSKQIVAIDDCLVAQEQLTALLPSLHSTLAKLQKPEQLGHVELIHVDRTIVLLRLTAGASAADKALLEAFAERQHVDIWLHCAEQPPRPLLPQQQLPRYESSQLMLEFQPGDFLQAHAVLSLAMVEQALAWLDPQAGESILELYAGSGNFTLPIALTGAQVTAIEGVPSMVERLHATAQQQQLQVSAVHADLEQDWRHYSWAQQSFDKVLLDPARAGAIHAITEIAQRQPRRVIYVSCAPDTLARDAKHLQAAGYQLKQAQIIDMFPQTHHIECLTWFEREA</sequence>
<dbReference type="PROSITE" id="PS01230">
    <property type="entry name" value="TRMA_1"/>
    <property type="match status" value="1"/>
</dbReference>
<feature type="binding site" evidence="6">
    <location>
        <position position="367"/>
    </location>
    <ligand>
        <name>S-adenosyl-L-methionine</name>
        <dbReference type="ChEBI" id="CHEBI:59789"/>
    </ligand>
</feature>
<evidence type="ECO:0008006" key="10">
    <source>
        <dbReference type="Google" id="ProtNLM"/>
    </source>
</evidence>
<dbReference type="CDD" id="cd02440">
    <property type="entry name" value="AdoMet_MTases"/>
    <property type="match status" value="1"/>
</dbReference>
<evidence type="ECO:0000256" key="4">
    <source>
        <dbReference type="ARBA" id="ARBA00022691"/>
    </source>
</evidence>
<keyword evidence="9" id="KW-1185">Reference proteome</keyword>
<dbReference type="PANTHER" id="PTHR11061:SF49">
    <property type="entry name" value="23S RRNA (URACIL(1939)-C(5))-METHYLTRANSFERASE RLMD"/>
    <property type="match status" value="1"/>
</dbReference>
<evidence type="ECO:0000256" key="6">
    <source>
        <dbReference type="PROSITE-ProRule" id="PRU01024"/>
    </source>
</evidence>
<dbReference type="GO" id="GO:0070041">
    <property type="term" value="F:rRNA (uridine-C5-)-methyltransferase activity"/>
    <property type="evidence" value="ECO:0007669"/>
    <property type="project" value="TreeGrafter"/>
</dbReference>
<dbReference type="GO" id="GO:0051539">
    <property type="term" value="F:4 iron, 4 sulfur cluster binding"/>
    <property type="evidence" value="ECO:0007669"/>
    <property type="project" value="UniProtKB-KW"/>
</dbReference>
<evidence type="ECO:0000313" key="9">
    <source>
        <dbReference type="Proteomes" id="UP000053718"/>
    </source>
</evidence>
<dbReference type="InterPro" id="IPR030391">
    <property type="entry name" value="MeTrfase_TrmA_CS"/>
</dbReference>
<evidence type="ECO:0000256" key="1">
    <source>
        <dbReference type="ARBA" id="ARBA00022485"/>
    </source>
</evidence>
<gene>
    <name evidence="8" type="ORF">IDAT_00520</name>
</gene>
<dbReference type="Pfam" id="PF05958">
    <property type="entry name" value="tRNA_U5-meth_tr"/>
    <property type="match status" value="1"/>
</dbReference>
<dbReference type="PANTHER" id="PTHR11061">
    <property type="entry name" value="RNA M5U METHYLTRANSFERASE"/>
    <property type="match status" value="1"/>
</dbReference>
<feature type="binding site" evidence="6">
    <location>
        <position position="320"/>
    </location>
    <ligand>
        <name>S-adenosyl-L-methionine</name>
        <dbReference type="ChEBI" id="CHEBI:59789"/>
    </ligand>
</feature>
<evidence type="ECO:0000256" key="7">
    <source>
        <dbReference type="PROSITE-ProRule" id="PRU10015"/>
    </source>
</evidence>
<evidence type="ECO:0000256" key="2">
    <source>
        <dbReference type="ARBA" id="ARBA00022603"/>
    </source>
</evidence>
<keyword evidence="1" id="KW-0004">4Fe-4S</keyword>
<dbReference type="eggNOG" id="COG2265">
    <property type="taxonomic scope" value="Bacteria"/>
</dbReference>
<comment type="similarity">
    <text evidence="6">Belongs to the class I-like SAM-binding methyltransferase superfamily. RNA M5U methyltransferase family.</text>
</comment>
<dbReference type="InterPro" id="IPR029063">
    <property type="entry name" value="SAM-dependent_MTases_sf"/>
</dbReference>
<dbReference type="Proteomes" id="UP000053718">
    <property type="component" value="Unassembled WGS sequence"/>
</dbReference>